<dbReference type="PANTHER" id="PTHR42685:SF22">
    <property type="entry name" value="CONDITIONED MEDIUM FACTOR RECEPTOR 1"/>
    <property type="match status" value="1"/>
</dbReference>
<accession>A0A6L9EF99</accession>
<comment type="caution">
    <text evidence="2">The sequence shown here is derived from an EMBL/GenBank/DDBJ whole genome shotgun (WGS) entry which is preliminary data.</text>
</comment>
<dbReference type="InterPro" id="IPR050407">
    <property type="entry name" value="Geranylgeranyl_reductase"/>
</dbReference>
<dbReference type="PANTHER" id="PTHR42685">
    <property type="entry name" value="GERANYLGERANYL DIPHOSPHATE REDUCTASE"/>
    <property type="match status" value="1"/>
</dbReference>
<dbReference type="Pfam" id="PF01266">
    <property type="entry name" value="DAO"/>
    <property type="match status" value="1"/>
</dbReference>
<sequence>MNGPDVIIVGGGLAGLSAAIHLSLEGFNVQVFEKQPYPRHKVCGEYLSREVEPYLEFLGIGLPGAVRIDQFRMSSRKGGILTARLPLGGFGISRYALDHTFYRRALELGVKFYFESVQDIVFKRDQFTVTSQGRKIHAAVVIGSYGKRSHLDKKLERSFIEQRSPWIGVKSHYDHPGFPEELVELHHFRGGYAGLSKTESGSINMCYLAKYEIFKLYKDHDKFKYHVLEENSCLRSFFKDAKPLFDRPLSIAQISFQKRGAVTDHVLMCGDSAGLIHPLCGNGMAMAIHSAAIAVKEISRFLKDESCTHDQLEHRYEKNWKKAFSARLAAGRRLQSLLLRSKTSERLIDVVGKSPALVRALIKSTHGHPMEIE</sequence>
<evidence type="ECO:0000259" key="1">
    <source>
        <dbReference type="Pfam" id="PF01266"/>
    </source>
</evidence>
<keyword evidence="3" id="KW-1185">Reference proteome</keyword>
<dbReference type="EMBL" id="WXYO01000006">
    <property type="protein sequence ID" value="NAS13178.1"/>
    <property type="molecule type" value="Genomic_DNA"/>
</dbReference>
<organism evidence="2 3">
    <name type="scientific">Poritiphilus flavus</name>
    <dbReference type="NCBI Taxonomy" id="2697053"/>
    <lineage>
        <taxon>Bacteria</taxon>
        <taxon>Pseudomonadati</taxon>
        <taxon>Bacteroidota</taxon>
        <taxon>Flavobacteriia</taxon>
        <taxon>Flavobacteriales</taxon>
        <taxon>Flavobacteriaceae</taxon>
        <taxon>Poritiphilus</taxon>
    </lineage>
</organism>
<dbReference type="SUPFAM" id="SSF51905">
    <property type="entry name" value="FAD/NAD(P)-binding domain"/>
    <property type="match status" value="1"/>
</dbReference>
<dbReference type="AlphaFoldDB" id="A0A6L9EF99"/>
<gene>
    <name evidence="2" type="ORF">GTQ38_14270</name>
</gene>
<evidence type="ECO:0000313" key="3">
    <source>
        <dbReference type="Proteomes" id="UP000475249"/>
    </source>
</evidence>
<dbReference type="PRINTS" id="PR00420">
    <property type="entry name" value="RNGMNOXGNASE"/>
</dbReference>
<proteinExistence type="predicted"/>
<dbReference type="Proteomes" id="UP000475249">
    <property type="component" value="Unassembled WGS sequence"/>
</dbReference>
<dbReference type="RefSeq" id="WP_161436218.1">
    <property type="nucleotide sequence ID" value="NZ_WXYO01000006.1"/>
</dbReference>
<evidence type="ECO:0000313" key="2">
    <source>
        <dbReference type="EMBL" id="NAS13178.1"/>
    </source>
</evidence>
<reference evidence="2 3" key="1">
    <citation type="submission" date="2020-01" db="EMBL/GenBank/DDBJ databases">
        <title>Bacteria diversity of Porities sp.</title>
        <authorList>
            <person name="Wang G."/>
        </authorList>
    </citation>
    <scope>NUCLEOTIDE SEQUENCE [LARGE SCALE GENOMIC DNA]</scope>
    <source>
        <strain evidence="2 3">R33</strain>
    </source>
</reference>
<protein>
    <submittedName>
        <fullName evidence="2">FAD-binding protein</fullName>
    </submittedName>
</protein>
<dbReference type="InterPro" id="IPR036188">
    <property type="entry name" value="FAD/NAD-bd_sf"/>
</dbReference>
<dbReference type="InterPro" id="IPR006076">
    <property type="entry name" value="FAD-dep_OxRdtase"/>
</dbReference>
<feature type="domain" description="FAD dependent oxidoreductase" evidence="1">
    <location>
        <begin position="5"/>
        <end position="38"/>
    </location>
</feature>
<name>A0A6L9EF99_9FLAO</name>
<dbReference type="Gene3D" id="3.50.50.60">
    <property type="entry name" value="FAD/NAD(P)-binding domain"/>
    <property type="match status" value="1"/>
</dbReference>